<dbReference type="InterPro" id="IPR051681">
    <property type="entry name" value="Ser/Thr_Kinases-Pseudokinases"/>
</dbReference>
<dbReference type="InterPro" id="IPR001245">
    <property type="entry name" value="Ser-Thr/Tyr_kinase_cat_dom"/>
</dbReference>
<dbReference type="EMBL" id="NBNE01006679">
    <property type="protein sequence ID" value="OWZ01666.1"/>
    <property type="molecule type" value="Genomic_DNA"/>
</dbReference>
<sequence>MSDFLVTGLRIKAQSNDVLVDLDERISTRMPESTILFRDLFTRLELAHDHVAKHPQDKVRDAYNKILVRFTRLLKTKPLLVRLAKSDTTLVVIKELHHNLDSIFEILDLEDTSEWKHNWDEGCAEQQTILENLVSGRSAFRLANEVDGDKKLKNVIMQLRGAIQMDPTGELAQLRQSTLDGVLDCSNISGMDIYEWFVSREDVDYEDEAIGLVGTFAEARRGMWLHNGERRDVVVKTLFFDTDDSNEDKFLKQLIFWYKLADHPNVLKLFGGNHVCSPPFFVCEDAHGGNLLEFLETKENQKHFWKVFLDVAKGIKHLHDHKIMHGAMKGNNILIGEGNVAKIADFGFSSVRSISLRLSELGSAALSQSVRWESKEVLEASDTDEPLLESDIYAFGMCMIEAITAEIPFGMDDDDDVNNWICEGNAPRRPSRATDDVWELISKLCDPDFHKRPSIDDVIGMVAHHADKNTSWQIPE</sequence>
<dbReference type="PROSITE" id="PS50011">
    <property type="entry name" value="PROTEIN_KINASE_DOM"/>
    <property type="match status" value="1"/>
</dbReference>
<dbReference type="OrthoDB" id="117601at2759"/>
<dbReference type="InterPro" id="IPR000719">
    <property type="entry name" value="Prot_kinase_dom"/>
</dbReference>
<keyword evidence="2" id="KW-0723">Serine/threonine-protein kinase</keyword>
<evidence type="ECO:0000313" key="3">
    <source>
        <dbReference type="Proteomes" id="UP000198211"/>
    </source>
</evidence>
<protein>
    <submittedName>
        <fullName evidence="2">Serine/threonine protein kinase</fullName>
    </submittedName>
</protein>
<comment type="caution">
    <text evidence="2">The sequence shown here is derived from an EMBL/GenBank/DDBJ whole genome shotgun (WGS) entry which is preliminary data.</text>
</comment>
<organism evidence="2 3">
    <name type="scientific">Phytophthora megakarya</name>
    <dbReference type="NCBI Taxonomy" id="4795"/>
    <lineage>
        <taxon>Eukaryota</taxon>
        <taxon>Sar</taxon>
        <taxon>Stramenopiles</taxon>
        <taxon>Oomycota</taxon>
        <taxon>Peronosporomycetes</taxon>
        <taxon>Peronosporales</taxon>
        <taxon>Peronosporaceae</taxon>
        <taxon>Phytophthora</taxon>
    </lineage>
</organism>
<name>A0A225V797_9STRA</name>
<dbReference type="STRING" id="4795.A0A225V797"/>
<accession>A0A225V797</accession>
<dbReference type="AlphaFoldDB" id="A0A225V797"/>
<evidence type="ECO:0000313" key="2">
    <source>
        <dbReference type="EMBL" id="OWZ01666.1"/>
    </source>
</evidence>
<proteinExistence type="predicted"/>
<reference evidence="3" key="1">
    <citation type="submission" date="2017-03" db="EMBL/GenBank/DDBJ databases">
        <title>Phytopthora megakarya and P. palmivora, two closely related causual agents of cacao black pod achieved similar genome size and gene model numbers by different mechanisms.</title>
        <authorList>
            <person name="Ali S."/>
            <person name="Shao J."/>
            <person name="Larry D.J."/>
            <person name="Kronmiller B."/>
            <person name="Shen D."/>
            <person name="Strem M.D."/>
            <person name="Melnick R.L."/>
            <person name="Guiltinan M.J."/>
            <person name="Tyler B.M."/>
            <person name="Meinhardt L.W."/>
            <person name="Bailey B.A."/>
        </authorList>
    </citation>
    <scope>NUCLEOTIDE SEQUENCE [LARGE SCALE GENOMIC DNA]</scope>
    <source>
        <strain evidence="3">zdho120</strain>
    </source>
</reference>
<gene>
    <name evidence="2" type="ORF">PHMEG_00026901</name>
</gene>
<dbReference type="Proteomes" id="UP000198211">
    <property type="component" value="Unassembled WGS sequence"/>
</dbReference>
<dbReference type="GO" id="GO:0005524">
    <property type="term" value="F:ATP binding"/>
    <property type="evidence" value="ECO:0007669"/>
    <property type="project" value="InterPro"/>
</dbReference>
<dbReference type="Pfam" id="PF07714">
    <property type="entry name" value="PK_Tyr_Ser-Thr"/>
    <property type="match status" value="1"/>
</dbReference>
<feature type="domain" description="Protein kinase" evidence="1">
    <location>
        <begin position="205"/>
        <end position="467"/>
    </location>
</feature>
<dbReference type="InterPro" id="IPR011009">
    <property type="entry name" value="Kinase-like_dom_sf"/>
</dbReference>
<evidence type="ECO:0000259" key="1">
    <source>
        <dbReference type="PROSITE" id="PS50011"/>
    </source>
</evidence>
<keyword evidence="3" id="KW-1185">Reference proteome</keyword>
<dbReference type="PANTHER" id="PTHR44329">
    <property type="entry name" value="SERINE/THREONINE-PROTEIN KINASE TNNI3K-RELATED"/>
    <property type="match status" value="1"/>
</dbReference>
<dbReference type="GO" id="GO:0004674">
    <property type="term" value="F:protein serine/threonine kinase activity"/>
    <property type="evidence" value="ECO:0007669"/>
    <property type="project" value="UniProtKB-KW"/>
</dbReference>
<keyword evidence="2" id="KW-0418">Kinase</keyword>
<dbReference type="SUPFAM" id="SSF56112">
    <property type="entry name" value="Protein kinase-like (PK-like)"/>
    <property type="match status" value="1"/>
</dbReference>
<dbReference type="PANTHER" id="PTHR44329:SF214">
    <property type="entry name" value="PROTEIN KINASE DOMAIN-CONTAINING PROTEIN"/>
    <property type="match status" value="1"/>
</dbReference>
<dbReference type="Gene3D" id="1.10.510.10">
    <property type="entry name" value="Transferase(Phosphotransferase) domain 1"/>
    <property type="match status" value="1"/>
</dbReference>
<keyword evidence="2" id="KW-0808">Transferase</keyword>